<dbReference type="InterPro" id="IPR027843">
    <property type="entry name" value="DUF4440"/>
</dbReference>
<evidence type="ECO:0000259" key="1">
    <source>
        <dbReference type="Pfam" id="PF14534"/>
    </source>
</evidence>
<evidence type="ECO:0000313" key="2">
    <source>
        <dbReference type="EMBL" id="WZP15860.1"/>
    </source>
</evidence>
<dbReference type="SUPFAM" id="SSF54427">
    <property type="entry name" value="NTF2-like"/>
    <property type="match status" value="1"/>
</dbReference>
<dbReference type="EMBL" id="CP151657">
    <property type="protein sequence ID" value="WZP15860.1"/>
    <property type="molecule type" value="Genomic_DNA"/>
</dbReference>
<proteinExistence type="predicted"/>
<dbReference type="RefSeq" id="WP_342023512.1">
    <property type="nucleotide sequence ID" value="NZ_CP151657.1"/>
</dbReference>
<protein>
    <submittedName>
        <fullName evidence="2">DUF4440 domain-containing protein</fullName>
    </submittedName>
</protein>
<reference evidence="2 3" key="1">
    <citation type="submission" date="2024-04" db="EMBL/GenBank/DDBJ databases">
        <title>Arthrobacter sp. from Plains bison fecal sample.</title>
        <authorList>
            <person name="Ruzzini A."/>
        </authorList>
    </citation>
    <scope>NUCLEOTIDE SEQUENCE [LARGE SCALE GENOMIC DNA]</scope>
    <source>
        <strain evidence="2 3">EINP1</strain>
    </source>
</reference>
<keyword evidence="3" id="KW-1185">Reference proteome</keyword>
<evidence type="ECO:0000313" key="3">
    <source>
        <dbReference type="Proteomes" id="UP001448858"/>
    </source>
</evidence>
<name>A0ABZ2ZXF5_9MICC</name>
<feature type="domain" description="DUF4440" evidence="1">
    <location>
        <begin position="7"/>
        <end position="96"/>
    </location>
</feature>
<gene>
    <name evidence="2" type="ORF">AAE021_17220</name>
</gene>
<dbReference type="Pfam" id="PF14534">
    <property type="entry name" value="DUF4440"/>
    <property type="match status" value="1"/>
</dbReference>
<accession>A0ABZ2ZXF5</accession>
<dbReference type="Proteomes" id="UP001448858">
    <property type="component" value="Chromosome"/>
</dbReference>
<dbReference type="Gene3D" id="3.10.450.50">
    <property type="match status" value="1"/>
</dbReference>
<sequence length="118" mass="13147">MSKHAVVQAAELELLESATRGNAVRLEELLHPEFGEIGRSGRQWTRAEVIAALAGEARRPAPEADEWGFVDLSEDLVLVTYRLRNGTRQSRHSSVWDTSAAAPRLRFHQGTVIPAEFQ</sequence>
<dbReference type="InterPro" id="IPR032710">
    <property type="entry name" value="NTF2-like_dom_sf"/>
</dbReference>
<organism evidence="2 3">
    <name type="scientific">Arthrobacter citreus</name>
    <dbReference type="NCBI Taxonomy" id="1670"/>
    <lineage>
        <taxon>Bacteria</taxon>
        <taxon>Bacillati</taxon>
        <taxon>Actinomycetota</taxon>
        <taxon>Actinomycetes</taxon>
        <taxon>Micrococcales</taxon>
        <taxon>Micrococcaceae</taxon>
        <taxon>Arthrobacter</taxon>
    </lineage>
</organism>